<dbReference type="Gene3D" id="1.10.3480.10">
    <property type="entry name" value="TorD-like"/>
    <property type="match status" value="1"/>
</dbReference>
<evidence type="ECO:0008006" key="3">
    <source>
        <dbReference type="Google" id="ProtNLM"/>
    </source>
</evidence>
<dbReference type="SUPFAM" id="SSF89155">
    <property type="entry name" value="TorD-like"/>
    <property type="match status" value="1"/>
</dbReference>
<accession>A0A3B0SH65</accession>
<keyword evidence="1" id="KW-0143">Chaperone</keyword>
<gene>
    <name evidence="2" type="ORF">MNBD_ACTINO01-2245</name>
</gene>
<dbReference type="InterPro" id="IPR050289">
    <property type="entry name" value="TorD/DmsD_chaperones"/>
</dbReference>
<dbReference type="InterPro" id="IPR020945">
    <property type="entry name" value="DMSO/NO3_reduct_chaperone"/>
</dbReference>
<dbReference type="AlphaFoldDB" id="A0A3B0SH65"/>
<dbReference type="Pfam" id="PF02613">
    <property type="entry name" value="Nitrate_red_del"/>
    <property type="match status" value="1"/>
</dbReference>
<feature type="non-terminal residue" evidence="2">
    <location>
        <position position="207"/>
    </location>
</feature>
<dbReference type="EMBL" id="UOEI01000404">
    <property type="protein sequence ID" value="VAW04688.1"/>
    <property type="molecule type" value="Genomic_DNA"/>
</dbReference>
<sequence length="207" mass="23259">MIKQQDTFEQLTRFRQSMYRVFAAAFLPPGPERFANLITDCMPLESAELGYLATYQKWHTWRKVLLHIDDAVESDVGYLRVFSAGMSGAVKPPLGHSYNIDPVRGDVGETLLDLARLYDEIRLEPTGAMSDALDHVSMELEIMSVLCAREAVVRTEGDDRRLGATLSSQVAFLDRHLATWLPQFVNQITRMDSIPFYTALGPAVASF</sequence>
<name>A0A3B0SH65_9ZZZZ</name>
<reference evidence="2" key="1">
    <citation type="submission" date="2018-06" db="EMBL/GenBank/DDBJ databases">
        <authorList>
            <person name="Zhirakovskaya E."/>
        </authorList>
    </citation>
    <scope>NUCLEOTIDE SEQUENCE</scope>
</reference>
<proteinExistence type="predicted"/>
<evidence type="ECO:0000256" key="1">
    <source>
        <dbReference type="ARBA" id="ARBA00023186"/>
    </source>
</evidence>
<evidence type="ECO:0000313" key="2">
    <source>
        <dbReference type="EMBL" id="VAW04688.1"/>
    </source>
</evidence>
<dbReference type="PANTHER" id="PTHR34227">
    <property type="entry name" value="CHAPERONE PROTEIN YCDY"/>
    <property type="match status" value="1"/>
</dbReference>
<protein>
    <recommendedName>
        <fullName evidence="3">Formate dehydrogenase-specific chaperone</fullName>
    </recommendedName>
</protein>
<dbReference type="InterPro" id="IPR036411">
    <property type="entry name" value="TorD-like_sf"/>
</dbReference>
<organism evidence="2">
    <name type="scientific">hydrothermal vent metagenome</name>
    <dbReference type="NCBI Taxonomy" id="652676"/>
    <lineage>
        <taxon>unclassified sequences</taxon>
        <taxon>metagenomes</taxon>
        <taxon>ecological metagenomes</taxon>
    </lineage>
</organism>
<dbReference type="PANTHER" id="PTHR34227:SF1">
    <property type="entry name" value="DIMETHYL SULFOXIDE REDUCTASE CHAPERONE-RELATED"/>
    <property type="match status" value="1"/>
</dbReference>